<evidence type="ECO:0000259" key="6">
    <source>
        <dbReference type="Pfam" id="PF02826"/>
    </source>
</evidence>
<name>A0AAV5N3V2_9GAMM</name>
<dbReference type="AlphaFoldDB" id="A0AAV5N3V2"/>
<evidence type="ECO:0000313" key="7">
    <source>
        <dbReference type="EMBL" id="GKX56766.1"/>
    </source>
</evidence>
<dbReference type="GO" id="GO:0051287">
    <property type="term" value="F:NAD binding"/>
    <property type="evidence" value="ECO:0007669"/>
    <property type="project" value="InterPro"/>
</dbReference>
<dbReference type="InterPro" id="IPR006140">
    <property type="entry name" value="D-isomer_DH_NAD-bd"/>
</dbReference>
<keyword evidence="2 4" id="KW-0560">Oxidoreductase</keyword>
<dbReference type="Pfam" id="PF02826">
    <property type="entry name" value="2-Hacid_dh_C"/>
    <property type="match status" value="1"/>
</dbReference>
<dbReference type="PANTHER" id="PTHR42789:SF1">
    <property type="entry name" value="D-ISOMER SPECIFIC 2-HYDROXYACID DEHYDROGENASE FAMILY PROTEIN (AFU_ORTHOLOGUE AFUA_6G10090)"/>
    <property type="match status" value="1"/>
</dbReference>
<feature type="domain" description="D-isomer specific 2-hydroxyacid dehydrogenase NAD-binding" evidence="6">
    <location>
        <begin position="120"/>
        <end position="294"/>
    </location>
</feature>
<gene>
    <name evidence="7" type="ORF">SOASR030_28780</name>
</gene>
<dbReference type="InterPro" id="IPR050857">
    <property type="entry name" value="D-2-hydroxyacid_DH"/>
</dbReference>
<evidence type="ECO:0000313" key="8">
    <source>
        <dbReference type="Proteomes" id="UP001058124"/>
    </source>
</evidence>
<keyword evidence="3" id="KW-0520">NAD</keyword>
<dbReference type="Proteomes" id="UP001058124">
    <property type="component" value="Unassembled WGS sequence"/>
</dbReference>
<proteinExistence type="inferred from homology"/>
<sequence>MEFMLIMNLKCVILDDYQNVAQTMADWSTLEGSVDIFSLTEHIDDESQLAEKIGDCDIVVIMRERTPFTASLFARLPKLKLLITSGMRNASIDLKAASAQGVTVCGTASGSEPPMELTWALILGLARHVVQENNAFRQSGPWQSSVGMTLSGKRLGLLGLGKIGGRMAQVANAFGMQVSAWSPNLTAERAQECGARLAESKEALLKESDIVSIHLVLGERSRGLIGRDELNMMKPSALLINTSRAAIINQNALIDALRENRIAGAGLDVFDIEPLPKEHPLRTLPNVLATPHLGYVADSNYRGYFEGAVEDIQAFLAGAPVRQLK</sequence>
<dbReference type="SUPFAM" id="SSF51735">
    <property type="entry name" value="NAD(P)-binding Rossmann-fold domains"/>
    <property type="match status" value="1"/>
</dbReference>
<dbReference type="InterPro" id="IPR036291">
    <property type="entry name" value="NAD(P)-bd_dom_sf"/>
</dbReference>
<dbReference type="FunFam" id="3.40.50.720:FF:000203">
    <property type="entry name" value="D-3-phosphoglycerate dehydrogenase (SerA)"/>
    <property type="match status" value="1"/>
</dbReference>
<keyword evidence="8" id="KW-1185">Reference proteome</keyword>
<evidence type="ECO:0000256" key="1">
    <source>
        <dbReference type="ARBA" id="ARBA00005854"/>
    </source>
</evidence>
<evidence type="ECO:0000256" key="3">
    <source>
        <dbReference type="ARBA" id="ARBA00023027"/>
    </source>
</evidence>
<evidence type="ECO:0000256" key="4">
    <source>
        <dbReference type="RuleBase" id="RU003719"/>
    </source>
</evidence>
<comment type="similarity">
    <text evidence="1 4">Belongs to the D-isomer specific 2-hydroxyacid dehydrogenase family.</text>
</comment>
<evidence type="ECO:0000256" key="2">
    <source>
        <dbReference type="ARBA" id="ARBA00023002"/>
    </source>
</evidence>
<comment type="caution">
    <text evidence="7">The sequence shown here is derived from an EMBL/GenBank/DDBJ whole genome shotgun (WGS) entry which is preliminary data.</text>
</comment>
<dbReference type="PANTHER" id="PTHR42789">
    <property type="entry name" value="D-ISOMER SPECIFIC 2-HYDROXYACID DEHYDROGENASE FAMILY PROTEIN (AFU_ORTHOLOGUE AFUA_6G10090)"/>
    <property type="match status" value="1"/>
</dbReference>
<dbReference type="CDD" id="cd12169">
    <property type="entry name" value="PGDH_like_1"/>
    <property type="match status" value="1"/>
</dbReference>
<dbReference type="Pfam" id="PF00389">
    <property type="entry name" value="2-Hacid_dh"/>
    <property type="match status" value="1"/>
</dbReference>
<dbReference type="GO" id="GO:0016616">
    <property type="term" value="F:oxidoreductase activity, acting on the CH-OH group of donors, NAD or NADP as acceptor"/>
    <property type="evidence" value="ECO:0007669"/>
    <property type="project" value="InterPro"/>
</dbReference>
<organism evidence="7 8">
    <name type="scientific">Leminorella grimontii</name>
    <dbReference type="NCBI Taxonomy" id="82981"/>
    <lineage>
        <taxon>Bacteria</taxon>
        <taxon>Pseudomonadati</taxon>
        <taxon>Pseudomonadota</taxon>
        <taxon>Gammaproteobacteria</taxon>
        <taxon>Enterobacterales</taxon>
        <taxon>Budviciaceae</taxon>
        <taxon>Leminorella</taxon>
    </lineage>
</organism>
<dbReference type="InterPro" id="IPR006139">
    <property type="entry name" value="D-isomer_2_OHA_DH_cat_dom"/>
</dbReference>
<dbReference type="Gene3D" id="3.40.50.720">
    <property type="entry name" value="NAD(P)-binding Rossmann-like Domain"/>
    <property type="match status" value="2"/>
</dbReference>
<protein>
    <submittedName>
        <fullName evidence="7">2-hydroxyacid dehydrogenase</fullName>
    </submittedName>
</protein>
<evidence type="ECO:0000259" key="5">
    <source>
        <dbReference type="Pfam" id="PF00389"/>
    </source>
</evidence>
<feature type="domain" description="D-isomer specific 2-hydroxyacid dehydrogenase catalytic" evidence="5">
    <location>
        <begin position="44"/>
        <end position="319"/>
    </location>
</feature>
<reference evidence="7" key="1">
    <citation type="submission" date="2022-06" db="EMBL/GenBank/DDBJ databases">
        <title>Draft genome sequences of Leminorella grimontii str. JCM5902.</title>
        <authorList>
            <person name="Wakabayashi Y."/>
            <person name="Kojima K."/>
        </authorList>
    </citation>
    <scope>NUCLEOTIDE SEQUENCE</scope>
    <source>
        <strain evidence="7">JCM 5902</strain>
    </source>
</reference>
<dbReference type="EMBL" id="BRLH01000008">
    <property type="protein sequence ID" value="GKX56766.1"/>
    <property type="molecule type" value="Genomic_DNA"/>
</dbReference>
<dbReference type="SUPFAM" id="SSF52283">
    <property type="entry name" value="Formate/glycerate dehydrogenase catalytic domain-like"/>
    <property type="match status" value="1"/>
</dbReference>
<accession>A0AAV5N3V2</accession>